<feature type="transmembrane region" description="Helical" evidence="1">
    <location>
        <begin position="91"/>
        <end position="109"/>
    </location>
</feature>
<feature type="transmembrane region" description="Helical" evidence="1">
    <location>
        <begin position="12"/>
        <end position="32"/>
    </location>
</feature>
<comment type="caution">
    <text evidence="2">The sequence shown here is derived from an EMBL/GenBank/DDBJ whole genome shotgun (WGS) entry which is preliminary data.</text>
</comment>
<accession>A0ABT2UB10</accession>
<dbReference type="PANTHER" id="PTHR35337">
    <property type="entry name" value="SLR1478 PROTEIN"/>
    <property type="match status" value="1"/>
</dbReference>
<keyword evidence="3" id="KW-1185">Reference proteome</keyword>
<protein>
    <submittedName>
        <fullName evidence="2">Stage II sporulation protein M</fullName>
    </submittedName>
</protein>
<evidence type="ECO:0000256" key="1">
    <source>
        <dbReference type="SAM" id="Phobius"/>
    </source>
</evidence>
<dbReference type="EMBL" id="JAOQIO010000012">
    <property type="protein sequence ID" value="MCU6791767.1"/>
    <property type="molecule type" value="Genomic_DNA"/>
</dbReference>
<keyword evidence="1" id="KW-0472">Membrane</keyword>
<dbReference type="Proteomes" id="UP001652445">
    <property type="component" value="Unassembled WGS sequence"/>
</dbReference>
<dbReference type="PANTHER" id="PTHR35337:SF1">
    <property type="entry name" value="SLR1478 PROTEIN"/>
    <property type="match status" value="1"/>
</dbReference>
<keyword evidence="1" id="KW-0812">Transmembrane</keyword>
<keyword evidence="1" id="KW-1133">Transmembrane helix</keyword>
<sequence length="201" mass="22142">MNNIRIQLKLMKHYFIAATLVFVVGMILGAGFSDSFQTFIETQLKALEQLTQSMADKPNPQWSMFWLIFWNNVLKTLLVIALGAFFGILPLFFLLTNGLLLGYIGALSAHKESLLFVLKGIVPHGILEIPAIIIAAAFGMRLGVLMMKSLAALISPNRPNAYKEELLGFAKAIGPVVIVLVVTLTVAALIESTFTYWLVKS</sequence>
<proteinExistence type="predicted"/>
<dbReference type="Pfam" id="PF01944">
    <property type="entry name" value="SpoIIM"/>
    <property type="match status" value="1"/>
</dbReference>
<organism evidence="2 3">
    <name type="scientific">Paenibacillus baimaensis</name>
    <dbReference type="NCBI Taxonomy" id="2982185"/>
    <lineage>
        <taxon>Bacteria</taxon>
        <taxon>Bacillati</taxon>
        <taxon>Bacillota</taxon>
        <taxon>Bacilli</taxon>
        <taxon>Bacillales</taxon>
        <taxon>Paenibacillaceae</taxon>
        <taxon>Paenibacillus</taxon>
    </lineage>
</organism>
<evidence type="ECO:0000313" key="3">
    <source>
        <dbReference type="Proteomes" id="UP001652445"/>
    </source>
</evidence>
<feature type="transmembrane region" description="Helical" evidence="1">
    <location>
        <begin position="64"/>
        <end position="86"/>
    </location>
</feature>
<reference evidence="2 3" key="1">
    <citation type="submission" date="2022-09" db="EMBL/GenBank/DDBJ databases">
        <authorList>
            <person name="Han X.L."/>
            <person name="Wang Q."/>
            <person name="Lu T."/>
        </authorList>
    </citation>
    <scope>NUCLEOTIDE SEQUENCE [LARGE SCALE GENOMIC DNA]</scope>
    <source>
        <strain evidence="2 3">WQ 127069</strain>
    </source>
</reference>
<gene>
    <name evidence="2" type="ORF">OB236_06435</name>
</gene>
<evidence type="ECO:0000313" key="2">
    <source>
        <dbReference type="EMBL" id="MCU6791767.1"/>
    </source>
</evidence>
<feature type="transmembrane region" description="Helical" evidence="1">
    <location>
        <begin position="166"/>
        <end position="190"/>
    </location>
</feature>
<dbReference type="InterPro" id="IPR002798">
    <property type="entry name" value="SpoIIM-like"/>
</dbReference>
<dbReference type="RefSeq" id="WP_262683214.1">
    <property type="nucleotide sequence ID" value="NZ_JAOQIO010000012.1"/>
</dbReference>
<feature type="transmembrane region" description="Helical" evidence="1">
    <location>
        <begin position="129"/>
        <end position="154"/>
    </location>
</feature>
<name>A0ABT2UB10_9BACL</name>